<dbReference type="EMBL" id="CP029159">
    <property type="protein sequence ID" value="QKM67618.1"/>
    <property type="molecule type" value="Genomic_DNA"/>
</dbReference>
<name>A0A7G3UC97_STRT9</name>
<dbReference type="Pfam" id="PF08386">
    <property type="entry name" value="Abhydrolase_4"/>
    <property type="match status" value="1"/>
</dbReference>
<feature type="compositionally biased region" description="Gly residues" evidence="4">
    <location>
        <begin position="8"/>
        <end position="19"/>
    </location>
</feature>
<dbReference type="InterPro" id="IPR013595">
    <property type="entry name" value="Pept_S33_TAP-like_C"/>
</dbReference>
<dbReference type="AlphaFoldDB" id="A0A7G3UC97"/>
<gene>
    <name evidence="6" type="ORF">STSU_011060</name>
</gene>
<reference evidence="6 7" key="1">
    <citation type="journal article" date="2012" name="J. Bacteriol.">
        <title>Draft genome of Streptomyces tsukubaensis NRRL 18488, the producer of the clinically important immunosuppressant tacrolimus (FK506).</title>
        <authorList>
            <person name="Barreiro C."/>
            <person name="Prieto C."/>
            <person name="Sola-Landa A."/>
            <person name="Solera E."/>
            <person name="Martinez-Castro M."/>
            <person name="Perez-Redondo R."/>
            <person name="Garcia-Estrada C."/>
            <person name="Aparicio J.F."/>
            <person name="Fernandez-Martinez L.T."/>
            <person name="Santos-Aberturas J."/>
            <person name="Salehi-Najafabadi Z."/>
            <person name="Rodriguez-Garcia A."/>
            <person name="Tauch A."/>
            <person name="Martin J.F."/>
        </authorList>
    </citation>
    <scope>NUCLEOTIDE SEQUENCE [LARGE SCALE GENOMIC DNA]</scope>
    <source>
        <strain evidence="7">DSM 42081 / NBRC 108919 / NRRL 18488 / 9993</strain>
    </source>
</reference>
<dbReference type="GO" id="GO:0016787">
    <property type="term" value="F:hydrolase activity"/>
    <property type="evidence" value="ECO:0007669"/>
    <property type="project" value="UniProtKB-KW"/>
</dbReference>
<dbReference type="InterPro" id="IPR051601">
    <property type="entry name" value="Serine_prot/Carboxylest_S33"/>
</dbReference>
<dbReference type="SUPFAM" id="SSF53474">
    <property type="entry name" value="alpha/beta-Hydrolases"/>
    <property type="match status" value="1"/>
</dbReference>
<accession>A0A7G3UC97</accession>
<keyword evidence="2" id="KW-0732">Signal</keyword>
<feature type="region of interest" description="Disordered" evidence="4">
    <location>
        <begin position="56"/>
        <end position="93"/>
    </location>
</feature>
<keyword evidence="3 6" id="KW-0378">Hydrolase</keyword>
<protein>
    <submittedName>
        <fullName evidence="6">Alpha/beta hydrolase</fullName>
    </submittedName>
</protein>
<evidence type="ECO:0000256" key="3">
    <source>
        <dbReference type="ARBA" id="ARBA00022801"/>
    </source>
</evidence>
<sequence length="570" mass="58820">MAARVRNPGGGREGPGPTGGRTMRIGHIGHGKHRARALTAAALLLAGTVFGCTKDSGGGGSSGERAGAAASGGSGSTAPSTAPSPSADPDRAPVTTAALPAALTGQKPRWSACKAPVKADGMYAEKPGPRWQCATLKVPLDYTEPDGETLGIALIRSVAKDSGKRVGSLLFNFGGPGGSGVAALPGGDDIVKKFGGAYDLVSFDPRGVAESSAVVCRDDKAIAASHRVDSTPDNPAEQRAFMAASTGFGADCARRSGKVLPHVGTANTARDMDLMRQVLGDAKLHYFGFSYGTELGGVYAHLFPEKVGRLAMDGVVDPTADLARGTRNQAVGFQRALENYYKSRGIGAAEGTARTVKLLKRLDARPIPAGDGRALTEHMARTGIIQSLYSEQYWPYLTDALKAAEKGDGTELLALADMYTGRDEKGRYSTQDHAQRAISCADSASRPTAADVTSRHLADFTAVSPAFGPYLAWDVAGWCAGWPVDGAWEKPPVSAKGAAPILVVGTTGDPATPVEGAKKMADGLGTGVGVLVTSKGENHGSYGFSKCATRVVDDYLLKGAVPRSGTVCSS</sequence>
<comment type="similarity">
    <text evidence="1">Belongs to the peptidase S33 family.</text>
</comment>
<feature type="compositionally biased region" description="Low complexity" evidence="4">
    <location>
        <begin position="76"/>
        <end position="93"/>
    </location>
</feature>
<dbReference type="Proteomes" id="UP000005940">
    <property type="component" value="Chromosome"/>
</dbReference>
<dbReference type="InterPro" id="IPR029058">
    <property type="entry name" value="AB_hydrolase_fold"/>
</dbReference>
<evidence type="ECO:0000256" key="1">
    <source>
        <dbReference type="ARBA" id="ARBA00010088"/>
    </source>
</evidence>
<dbReference type="Gene3D" id="3.40.50.1820">
    <property type="entry name" value="alpha/beta hydrolase"/>
    <property type="match status" value="1"/>
</dbReference>
<keyword evidence="7" id="KW-1185">Reference proteome</keyword>
<proteinExistence type="inferred from homology"/>
<dbReference type="PANTHER" id="PTHR43248:SF29">
    <property type="entry name" value="TRIPEPTIDYL AMINOPEPTIDASE"/>
    <property type="match status" value="1"/>
</dbReference>
<evidence type="ECO:0000259" key="5">
    <source>
        <dbReference type="Pfam" id="PF08386"/>
    </source>
</evidence>
<feature type="region of interest" description="Disordered" evidence="4">
    <location>
        <begin position="1"/>
        <end position="30"/>
    </location>
</feature>
<feature type="domain" description="Peptidase S33 tripeptidyl aminopeptidase-like C-terminal" evidence="5">
    <location>
        <begin position="464"/>
        <end position="568"/>
    </location>
</feature>
<organism evidence="6 7">
    <name type="scientific">Streptomyces tsukubensis (strain DSM 42081 / NBRC 108919 / NRRL 18488 / 9993)</name>
    <dbReference type="NCBI Taxonomy" id="1114943"/>
    <lineage>
        <taxon>Bacteria</taxon>
        <taxon>Bacillati</taxon>
        <taxon>Actinomycetota</taxon>
        <taxon>Actinomycetes</taxon>
        <taxon>Kitasatosporales</taxon>
        <taxon>Streptomycetaceae</taxon>
        <taxon>Streptomyces</taxon>
    </lineage>
</organism>
<dbReference type="PANTHER" id="PTHR43248">
    <property type="entry name" value="2-SUCCINYL-6-HYDROXY-2,4-CYCLOHEXADIENE-1-CARBOXYLATE SYNTHASE"/>
    <property type="match status" value="1"/>
</dbReference>
<evidence type="ECO:0000256" key="2">
    <source>
        <dbReference type="ARBA" id="ARBA00022729"/>
    </source>
</evidence>
<evidence type="ECO:0000313" key="7">
    <source>
        <dbReference type="Proteomes" id="UP000005940"/>
    </source>
</evidence>
<evidence type="ECO:0000256" key="4">
    <source>
        <dbReference type="SAM" id="MobiDB-lite"/>
    </source>
</evidence>
<evidence type="ECO:0000313" key="6">
    <source>
        <dbReference type="EMBL" id="QKM67618.1"/>
    </source>
</evidence>